<keyword evidence="4" id="KW-1185">Reference proteome</keyword>
<reference evidence="3 4" key="1">
    <citation type="submission" date="2020-01" db="EMBL/GenBank/DDBJ databases">
        <title>Kibdelosporangium persica a novel Actinomycetes from a hot desert in Iran.</title>
        <authorList>
            <person name="Safaei N."/>
            <person name="Zaburannyi N."/>
            <person name="Mueller R."/>
            <person name="Wink J."/>
        </authorList>
    </citation>
    <scope>NUCLEOTIDE SEQUENCE [LARGE SCALE GENOMIC DNA]</scope>
    <source>
        <strain evidence="3 4">4NS15</strain>
    </source>
</reference>
<dbReference type="InterPro" id="IPR000873">
    <property type="entry name" value="AMP-dep_synth/lig_dom"/>
</dbReference>
<dbReference type="EMBL" id="JAAATY010000014">
    <property type="protein sequence ID" value="NRN67488.1"/>
    <property type="molecule type" value="Genomic_DNA"/>
</dbReference>
<feature type="domain" description="AMP-dependent synthetase/ligase" evidence="1">
    <location>
        <begin position="9"/>
        <end position="347"/>
    </location>
</feature>
<name>A0ABX2F8F5_9PSEU</name>
<organism evidence="3 4">
    <name type="scientific">Kibdelosporangium persicum</name>
    <dbReference type="NCBI Taxonomy" id="2698649"/>
    <lineage>
        <taxon>Bacteria</taxon>
        <taxon>Bacillati</taxon>
        <taxon>Actinomycetota</taxon>
        <taxon>Actinomycetes</taxon>
        <taxon>Pseudonocardiales</taxon>
        <taxon>Pseudonocardiaceae</taxon>
        <taxon>Kibdelosporangium</taxon>
    </lineage>
</organism>
<feature type="domain" description="Methyltransferase type 12" evidence="2">
    <location>
        <begin position="508"/>
        <end position="603"/>
    </location>
</feature>
<dbReference type="Gene3D" id="3.30.300.30">
    <property type="match status" value="1"/>
</dbReference>
<evidence type="ECO:0000313" key="3">
    <source>
        <dbReference type="EMBL" id="NRN67488.1"/>
    </source>
</evidence>
<dbReference type="Proteomes" id="UP000763557">
    <property type="component" value="Unassembled WGS sequence"/>
</dbReference>
<dbReference type="Gene3D" id="3.40.50.980">
    <property type="match status" value="2"/>
</dbReference>
<comment type="caution">
    <text evidence="3">The sequence shown here is derived from an EMBL/GenBank/DDBJ whole genome shotgun (WGS) entry which is preliminary data.</text>
</comment>
<dbReference type="Pfam" id="PF00501">
    <property type="entry name" value="AMP-binding"/>
    <property type="match status" value="1"/>
</dbReference>
<dbReference type="RefSeq" id="WP_173135401.1">
    <property type="nucleotide sequence ID" value="NZ_JAAATY010000014.1"/>
</dbReference>
<dbReference type="CDD" id="cd02440">
    <property type="entry name" value="AdoMet_MTases"/>
    <property type="match status" value="1"/>
</dbReference>
<dbReference type="InterPro" id="IPR029063">
    <property type="entry name" value="SAM-dependent_MTases_sf"/>
</dbReference>
<dbReference type="PROSITE" id="PS00455">
    <property type="entry name" value="AMP_BINDING"/>
    <property type="match status" value="1"/>
</dbReference>
<dbReference type="SUPFAM" id="SSF53335">
    <property type="entry name" value="S-adenosyl-L-methionine-dependent methyltransferases"/>
    <property type="match status" value="1"/>
</dbReference>
<evidence type="ECO:0000259" key="2">
    <source>
        <dbReference type="Pfam" id="PF08242"/>
    </source>
</evidence>
<proteinExistence type="predicted"/>
<accession>A0ABX2F8F5</accession>
<evidence type="ECO:0000259" key="1">
    <source>
        <dbReference type="Pfam" id="PF00501"/>
    </source>
</evidence>
<dbReference type="SUPFAM" id="SSF56801">
    <property type="entry name" value="Acetyl-CoA synthetase-like"/>
    <property type="match status" value="1"/>
</dbReference>
<dbReference type="InterPro" id="IPR010071">
    <property type="entry name" value="AA_adenyl_dom"/>
</dbReference>
<dbReference type="PANTHER" id="PTHR45527">
    <property type="entry name" value="NONRIBOSOMAL PEPTIDE SYNTHETASE"/>
    <property type="match status" value="1"/>
</dbReference>
<sequence length="606" mass="65548">MSSTWPELFAARVQAAPDAVAVVFEDQSLTYAELDARANRLANRLVAAGAGPERLVGLAVPRSMEMIIAEVAVLKSGAAYLPIDTDYPADRISYLLDDARPVCMVTVSELAADLPATAPLVLLDDPTTWSGPDHLPAPDIQATNAAYVIYTSGSTGRPKGVVLSHTGVAKLVATQTERFGIGPSDRVLQFASPSFDVAFWDLCLALLSGGRLVVVPAGRRVPGPELTEYIDRNEITFMILPPALLAALPRELSLRPGAILLAGTERVSPELVARYGRDRRMFNAYGPTEATVNSTLGESHPDKVQGPVVPIGIADPMTTAYVLDERLRPVGEGELYLGGPGLARGYLNRPALTAERFVADPFGPPGNRLYRTGDLVRVNSEGALEFLGRVDDQVKIRGYRIELGEVESVLAEHPGVSQSVVVAREGELVAYAVAAPGRDEHAEHDHVEEWRELHEDVFAEAASGGLEENFTGWNSSYDGSEIPLGEMREWHAATIERISALRPRRVFEIGVGSGLILSRIAPLAQEYWGVDLSPKAIANLRRELGDDPRIHLDARPAHDLGDVPREYFDTVVINSVAQYFPSVSYLTEVIREAYGLLAPGGTIFLG</sequence>
<dbReference type="Gene3D" id="2.30.38.10">
    <property type="entry name" value="Luciferase, Domain 3"/>
    <property type="match status" value="1"/>
</dbReference>
<evidence type="ECO:0000313" key="4">
    <source>
        <dbReference type="Proteomes" id="UP000763557"/>
    </source>
</evidence>
<feature type="non-terminal residue" evidence="3">
    <location>
        <position position="606"/>
    </location>
</feature>
<gene>
    <name evidence="3" type="ORF">GC106_47280</name>
</gene>
<dbReference type="Pfam" id="PF08242">
    <property type="entry name" value="Methyltransf_12"/>
    <property type="match status" value="1"/>
</dbReference>
<dbReference type="InterPro" id="IPR045851">
    <property type="entry name" value="AMP-bd_C_sf"/>
</dbReference>
<dbReference type="InterPro" id="IPR013217">
    <property type="entry name" value="Methyltransf_12"/>
</dbReference>
<dbReference type="InterPro" id="IPR020845">
    <property type="entry name" value="AMP-binding_CS"/>
</dbReference>
<dbReference type="Gene3D" id="3.40.50.150">
    <property type="entry name" value="Vaccinia Virus protein VP39"/>
    <property type="match status" value="1"/>
</dbReference>
<dbReference type="NCBIfam" id="TIGR01733">
    <property type="entry name" value="AA-adenyl-dom"/>
    <property type="match status" value="1"/>
</dbReference>
<dbReference type="PANTHER" id="PTHR45527:SF1">
    <property type="entry name" value="FATTY ACID SYNTHASE"/>
    <property type="match status" value="1"/>
</dbReference>
<protein>
    <submittedName>
        <fullName evidence="3">Carrier domain-containing protein</fullName>
    </submittedName>
</protein>